<dbReference type="InterPro" id="IPR008928">
    <property type="entry name" value="6-hairpin_glycosidase_sf"/>
</dbReference>
<dbReference type="InterPro" id="IPR053169">
    <property type="entry name" value="MUG_Protein"/>
</dbReference>
<protein>
    <submittedName>
        <fullName evidence="2">Six-hairpin glycosidase</fullName>
    </submittedName>
</protein>
<dbReference type="PANTHER" id="PTHR47791">
    <property type="entry name" value="MEIOTICALLY UP-REGULATED GENE 191 PROTEIN"/>
    <property type="match status" value="1"/>
</dbReference>
<evidence type="ECO:0000256" key="1">
    <source>
        <dbReference type="SAM" id="SignalP"/>
    </source>
</evidence>
<proteinExistence type="predicted"/>
<reference evidence="2 3" key="1">
    <citation type="submission" date="2019-04" db="EMBL/GenBank/DDBJ databases">
        <title>Friends and foes A comparative genomics study of 23 Aspergillus species from section Flavi.</title>
        <authorList>
            <consortium name="DOE Joint Genome Institute"/>
            <person name="Kjaerbolling I."/>
            <person name="Vesth T."/>
            <person name="Frisvad J.C."/>
            <person name="Nybo J.L."/>
            <person name="Theobald S."/>
            <person name="Kildgaard S."/>
            <person name="Isbrandt T."/>
            <person name="Kuo A."/>
            <person name="Sato A."/>
            <person name="Lyhne E.K."/>
            <person name="Kogle M.E."/>
            <person name="Wiebenga A."/>
            <person name="Kun R.S."/>
            <person name="Lubbers R.J."/>
            <person name="Makela M.R."/>
            <person name="Barry K."/>
            <person name="Chovatia M."/>
            <person name="Clum A."/>
            <person name="Daum C."/>
            <person name="Haridas S."/>
            <person name="He G."/>
            <person name="LaButti K."/>
            <person name="Lipzen A."/>
            <person name="Mondo S."/>
            <person name="Riley R."/>
            <person name="Salamov A."/>
            <person name="Simmons B.A."/>
            <person name="Magnuson J.K."/>
            <person name="Henrissat B."/>
            <person name="Mortensen U.H."/>
            <person name="Larsen T.O."/>
            <person name="Devries R.P."/>
            <person name="Grigoriev I.V."/>
            <person name="Machida M."/>
            <person name="Baker S.E."/>
            <person name="Andersen M.R."/>
        </authorList>
    </citation>
    <scope>NUCLEOTIDE SEQUENCE [LARGE SCALE GENOMIC DNA]</scope>
    <source>
        <strain evidence="2 3">CBS 117625</strain>
    </source>
</reference>
<keyword evidence="2" id="KW-0326">Glycosidase</keyword>
<dbReference type="Proteomes" id="UP000325672">
    <property type="component" value="Unassembled WGS sequence"/>
</dbReference>
<keyword evidence="2" id="KW-0378">Hydrolase</keyword>
<dbReference type="SUPFAM" id="SSF48208">
    <property type="entry name" value="Six-hairpin glycosidases"/>
    <property type="match status" value="1"/>
</dbReference>
<dbReference type="GO" id="GO:0016798">
    <property type="term" value="F:hydrolase activity, acting on glycosyl bonds"/>
    <property type="evidence" value="ECO:0007669"/>
    <property type="project" value="UniProtKB-KW"/>
</dbReference>
<dbReference type="EMBL" id="ML743568">
    <property type="protein sequence ID" value="KAE8139012.1"/>
    <property type="molecule type" value="Genomic_DNA"/>
</dbReference>
<dbReference type="OrthoDB" id="9984024at2759"/>
<sequence length="375" mass="40749">MSPSPRSLLAPLLLATCVSAQSTAISRAETALTTLQTWYNPSTGMWNTCGWWNGANCMTVLADLALVDDSESVNNTVKGVFANTFSVGPVSNPYPDRNNDSYYSSAVQSKRRSVDATQWIDGSYDDDAWWGLAWIAAYDVTGIEDYLNLAAGIFDHLSQAWPSKCGNGGIDSDFTHVYVNAITNELFFSLAAHLANRASDRDYYVDWARRQWTWFKDSGMINSNNTINDGLSSDCKNNGGAIWSYNQAVVLGGLAELDRAVSNESYVDAAAKLAKASIAYLADDNDVIHESCEPDSCDSNETQFKGIFIRNLKLLHSVAPNDAYAKVINASANSIWQNDRNAQNQLGVDWAGPVSQVDASTHSSAMDALVAAIGI</sequence>
<dbReference type="PANTHER" id="PTHR47791:SF1">
    <property type="entry name" value="ENDO MANNANASE, GH76 FAMILY (EUROFUNG)"/>
    <property type="match status" value="1"/>
</dbReference>
<evidence type="ECO:0000313" key="2">
    <source>
        <dbReference type="EMBL" id="KAE8139012.1"/>
    </source>
</evidence>
<dbReference type="InterPro" id="IPR005198">
    <property type="entry name" value="Glyco_hydro_76"/>
</dbReference>
<dbReference type="GeneID" id="43646022"/>
<keyword evidence="3" id="KW-1185">Reference proteome</keyword>
<name>A0A5N6SWL4_ASPPS</name>
<accession>A0A5N6SWL4</accession>
<dbReference type="RefSeq" id="XP_031915075.1">
    <property type="nucleotide sequence ID" value="XM_032061812.1"/>
</dbReference>
<keyword evidence="1" id="KW-0732">Signal</keyword>
<dbReference type="AlphaFoldDB" id="A0A5N6SWL4"/>
<evidence type="ECO:0000313" key="3">
    <source>
        <dbReference type="Proteomes" id="UP000325672"/>
    </source>
</evidence>
<dbReference type="Pfam" id="PF03663">
    <property type="entry name" value="Glyco_hydro_76"/>
    <property type="match status" value="1"/>
</dbReference>
<dbReference type="GO" id="GO:0005975">
    <property type="term" value="P:carbohydrate metabolic process"/>
    <property type="evidence" value="ECO:0007669"/>
    <property type="project" value="InterPro"/>
</dbReference>
<dbReference type="Gene3D" id="1.50.10.20">
    <property type="match status" value="1"/>
</dbReference>
<organism evidence="2 3">
    <name type="scientific">Aspergillus pseudotamarii</name>
    <dbReference type="NCBI Taxonomy" id="132259"/>
    <lineage>
        <taxon>Eukaryota</taxon>
        <taxon>Fungi</taxon>
        <taxon>Dikarya</taxon>
        <taxon>Ascomycota</taxon>
        <taxon>Pezizomycotina</taxon>
        <taxon>Eurotiomycetes</taxon>
        <taxon>Eurotiomycetidae</taxon>
        <taxon>Eurotiales</taxon>
        <taxon>Aspergillaceae</taxon>
        <taxon>Aspergillus</taxon>
        <taxon>Aspergillus subgen. Circumdati</taxon>
    </lineage>
</organism>
<gene>
    <name evidence="2" type="ORF">BDV38DRAFT_291731</name>
</gene>
<feature type="signal peptide" evidence="1">
    <location>
        <begin position="1"/>
        <end position="20"/>
    </location>
</feature>
<feature type="chain" id="PRO_5024999729" evidence="1">
    <location>
        <begin position="21"/>
        <end position="375"/>
    </location>
</feature>